<dbReference type="Proteomes" id="UP000796761">
    <property type="component" value="Unassembled WGS sequence"/>
</dbReference>
<keyword evidence="2" id="KW-1185">Reference proteome</keyword>
<accession>A0A8K1LNR9</accession>
<dbReference type="EMBL" id="SWJQ01000132">
    <property type="protein sequence ID" value="TRZ21110.1"/>
    <property type="molecule type" value="Genomic_DNA"/>
</dbReference>
<comment type="caution">
    <text evidence="1">The sequence shown here is derived from an EMBL/GenBank/DDBJ whole genome shotgun (WGS) entry which is preliminary data.</text>
</comment>
<organism evidence="1 2">
    <name type="scientific">Zosterops borbonicus</name>
    <dbReference type="NCBI Taxonomy" id="364589"/>
    <lineage>
        <taxon>Eukaryota</taxon>
        <taxon>Metazoa</taxon>
        <taxon>Chordata</taxon>
        <taxon>Craniata</taxon>
        <taxon>Vertebrata</taxon>
        <taxon>Euteleostomi</taxon>
        <taxon>Archelosauria</taxon>
        <taxon>Archosauria</taxon>
        <taxon>Dinosauria</taxon>
        <taxon>Saurischia</taxon>
        <taxon>Theropoda</taxon>
        <taxon>Coelurosauria</taxon>
        <taxon>Aves</taxon>
        <taxon>Neognathae</taxon>
        <taxon>Neoaves</taxon>
        <taxon>Telluraves</taxon>
        <taxon>Australaves</taxon>
        <taxon>Passeriformes</taxon>
        <taxon>Sylvioidea</taxon>
        <taxon>Zosteropidae</taxon>
        <taxon>Zosterops</taxon>
    </lineage>
</organism>
<sequence>MVKGLEERLYEVWLKSLGLLSPEKRRLREDLIVVDNFPVRRIRADGDLLTLVISDRTRGNRTQLSQTRFTLDTRKRLLMEILNQTGLNTDSLMTPLPTLDLFKSDY</sequence>
<gene>
    <name evidence="1" type="ORF">HGM15179_005971</name>
</gene>
<proteinExistence type="predicted"/>
<reference evidence="1" key="1">
    <citation type="submission" date="2019-04" db="EMBL/GenBank/DDBJ databases">
        <title>Genome assembly of Zosterops borbonicus 15179.</title>
        <authorList>
            <person name="Leroy T."/>
            <person name="Anselmetti Y."/>
            <person name="Tilak M.-K."/>
            <person name="Nabholz B."/>
        </authorList>
    </citation>
    <scope>NUCLEOTIDE SEQUENCE</scope>
    <source>
        <strain evidence="1">HGM_15179</strain>
        <tissue evidence="1">Muscle</tissue>
    </source>
</reference>
<evidence type="ECO:0000313" key="1">
    <source>
        <dbReference type="EMBL" id="TRZ21110.1"/>
    </source>
</evidence>
<protein>
    <submittedName>
        <fullName evidence="1">Uncharacterized protein</fullName>
    </submittedName>
</protein>
<dbReference type="AlphaFoldDB" id="A0A8K1LNR9"/>
<name>A0A8K1LNR9_9PASS</name>
<evidence type="ECO:0000313" key="2">
    <source>
        <dbReference type="Proteomes" id="UP000796761"/>
    </source>
</evidence>